<feature type="transmembrane region" description="Helical" evidence="5">
    <location>
        <begin position="273"/>
        <end position="292"/>
    </location>
</feature>
<gene>
    <name evidence="6" type="ORF">M9Y10_020423</name>
</gene>
<dbReference type="Gene3D" id="1.20.1250.20">
    <property type="entry name" value="MFS general substrate transporter like domains"/>
    <property type="match status" value="2"/>
</dbReference>
<feature type="transmembrane region" description="Helical" evidence="5">
    <location>
        <begin position="55"/>
        <end position="72"/>
    </location>
</feature>
<evidence type="ECO:0000313" key="6">
    <source>
        <dbReference type="EMBL" id="KAK8846405.1"/>
    </source>
</evidence>
<feature type="transmembrane region" description="Helical" evidence="5">
    <location>
        <begin position="206"/>
        <end position="232"/>
    </location>
</feature>
<evidence type="ECO:0000256" key="1">
    <source>
        <dbReference type="ARBA" id="ARBA00004370"/>
    </source>
</evidence>
<reference evidence="6 7" key="1">
    <citation type="submission" date="2024-04" db="EMBL/GenBank/DDBJ databases">
        <title>Tritrichomonas musculus Genome.</title>
        <authorList>
            <person name="Alves-Ferreira E."/>
            <person name="Grigg M."/>
            <person name="Lorenzi H."/>
            <person name="Galac M."/>
        </authorList>
    </citation>
    <scope>NUCLEOTIDE SEQUENCE [LARGE SCALE GENOMIC DNA]</scope>
    <source>
        <strain evidence="6 7">EAF2021</strain>
    </source>
</reference>
<evidence type="ECO:0000256" key="5">
    <source>
        <dbReference type="SAM" id="Phobius"/>
    </source>
</evidence>
<dbReference type="Pfam" id="PF00083">
    <property type="entry name" value="Sugar_tr"/>
    <property type="match status" value="1"/>
</dbReference>
<feature type="transmembrane region" description="Helical" evidence="5">
    <location>
        <begin position="166"/>
        <end position="185"/>
    </location>
</feature>
<dbReference type="InterPro" id="IPR005828">
    <property type="entry name" value="MFS_sugar_transport-like"/>
</dbReference>
<accession>A0ABR2HH61</accession>
<dbReference type="PANTHER" id="PTHR48021:SF1">
    <property type="entry name" value="GH07001P-RELATED"/>
    <property type="match status" value="1"/>
</dbReference>
<protein>
    <submittedName>
        <fullName evidence="6">Glucose import</fullName>
    </submittedName>
</protein>
<feature type="transmembrane region" description="Helical" evidence="5">
    <location>
        <begin position="368"/>
        <end position="388"/>
    </location>
</feature>
<dbReference type="EMBL" id="JAPFFF010000029">
    <property type="protein sequence ID" value="KAK8846405.1"/>
    <property type="molecule type" value="Genomic_DNA"/>
</dbReference>
<evidence type="ECO:0000256" key="2">
    <source>
        <dbReference type="ARBA" id="ARBA00022692"/>
    </source>
</evidence>
<evidence type="ECO:0000256" key="4">
    <source>
        <dbReference type="ARBA" id="ARBA00023136"/>
    </source>
</evidence>
<evidence type="ECO:0000256" key="3">
    <source>
        <dbReference type="ARBA" id="ARBA00022989"/>
    </source>
</evidence>
<feature type="transmembrane region" description="Helical" evidence="5">
    <location>
        <begin position="139"/>
        <end position="160"/>
    </location>
</feature>
<comment type="subcellular location">
    <subcellularLocation>
        <location evidence="1">Membrane</location>
    </subcellularLocation>
</comment>
<feature type="transmembrane region" description="Helical" evidence="5">
    <location>
        <begin position="104"/>
        <end position="127"/>
    </location>
</feature>
<keyword evidence="2 5" id="KW-0812">Transmembrane</keyword>
<feature type="transmembrane region" description="Helical" evidence="5">
    <location>
        <begin position="337"/>
        <end position="356"/>
    </location>
</feature>
<evidence type="ECO:0000313" key="7">
    <source>
        <dbReference type="Proteomes" id="UP001470230"/>
    </source>
</evidence>
<comment type="caution">
    <text evidence="6">The sequence shown here is derived from an EMBL/GenBank/DDBJ whole genome shotgun (WGS) entry which is preliminary data.</text>
</comment>
<name>A0ABR2HH61_9EUKA</name>
<dbReference type="SUPFAM" id="SSF103473">
    <property type="entry name" value="MFS general substrate transporter"/>
    <property type="match status" value="1"/>
</dbReference>
<feature type="transmembrane region" description="Helical" evidence="5">
    <location>
        <begin position="304"/>
        <end position="325"/>
    </location>
</feature>
<dbReference type="InterPro" id="IPR036259">
    <property type="entry name" value="MFS_trans_sf"/>
</dbReference>
<keyword evidence="7" id="KW-1185">Reference proteome</keyword>
<dbReference type="Proteomes" id="UP001470230">
    <property type="component" value="Unassembled WGS sequence"/>
</dbReference>
<keyword evidence="3 5" id="KW-1133">Transmembrane helix</keyword>
<keyword evidence="4 5" id="KW-0472">Membrane</keyword>
<dbReference type="PANTHER" id="PTHR48021">
    <property type="match status" value="1"/>
</dbReference>
<organism evidence="6 7">
    <name type="scientific">Tritrichomonas musculus</name>
    <dbReference type="NCBI Taxonomy" id="1915356"/>
    <lineage>
        <taxon>Eukaryota</taxon>
        <taxon>Metamonada</taxon>
        <taxon>Parabasalia</taxon>
        <taxon>Tritrichomonadida</taxon>
        <taxon>Tritrichomonadidae</taxon>
        <taxon>Tritrichomonas</taxon>
    </lineage>
</organism>
<dbReference type="InterPro" id="IPR050549">
    <property type="entry name" value="MFS_Trehalose_Transporter"/>
</dbReference>
<feature type="transmembrane region" description="Helical" evidence="5">
    <location>
        <begin position="79"/>
        <end position="98"/>
    </location>
</feature>
<sequence length="400" mass="45089">MGFDKNSALILILLSLPFQFNLITDSFDLFTAEITKEWKSGRVLTYYENYFCKKITFYVALVSAVSFVFIYYKVRKMRLIISISFFLNAVVWLLYLASNDNNIYLFYIIRGIQGVFLSIFQMSHVIYVLHFASSEIKCFCGCCFQVAMFTGLFFLNLIFFCVSWKAVAAILAVQSIIFGGLIWIVPEMHIKPKSITKESVFQKNHIKPLLVMMLIMFLQQLTGIGTLLGQLASMLSGVGLDLESHLQSCLFDFVGALSTMIAAFITDSIGTRYMWSFSSVGLCIGLVIYAVTLKIETEKWVGTLGIFVYFLFYGLGEGPIPWFLSGTLFPEEVRLETAAITICENLFLSPILDLLWNTLNKNAGQFGSILFSSIACILAIFLGFLIPLESRHESDGINVL</sequence>
<proteinExistence type="predicted"/>